<evidence type="ECO:0000313" key="9">
    <source>
        <dbReference type="Proteomes" id="UP001050975"/>
    </source>
</evidence>
<proteinExistence type="inferred from homology"/>
<sequence>MNQRLWNGFTAVLLTTALSTTSSCQAQQTKAAAEEPEASYSAVGSRDSNPSLPSQTGQKSLPAGSGGSSPSTPNQTGETALPQTESQPVEAVKVGEYQSNPATPGAAETIAKIETHEIEGRKAATLYVRNIPVLTFVESAPVTPGGEEARPDIKVGQVEQGSNSHPQGQMASEASQSPADPVWRAMAVAARINQLSRDNVNANTITVRWNGEQNATASQPTPGNGRPMRDRYIIQADGQDIVQIDSETRLPDTTRNPAQDALQATNRLRRLLGGAPPVREIAGVPAPPRPPQQVSLVTVLSRFRGWASWYGPGFHGNRSASGERYNQNAMTAAHRSLPFGTRVRVTNLNTGVSVIVRINDRGPFVRGRIIDLSAAAARTIGMMRSGVAPVTIEVLGPSQTVTIEDPS</sequence>
<feature type="compositionally biased region" description="Polar residues" evidence="5">
    <location>
        <begin position="74"/>
        <end position="86"/>
    </location>
</feature>
<gene>
    <name evidence="3" type="primary">rlpA</name>
    <name evidence="8" type="ORF">MiSe_03050</name>
</gene>
<dbReference type="GO" id="GO:0005886">
    <property type="term" value="C:plasma membrane"/>
    <property type="evidence" value="ECO:0007669"/>
    <property type="project" value="UniProtKB-SubCell"/>
</dbReference>
<accession>A0AAV3X2R5</accession>
<comment type="subcellular location">
    <subcellularLocation>
        <location evidence="3">Cell membrane</location>
        <topology evidence="3">Lipid-anchor</topology>
    </subcellularLocation>
</comment>
<dbReference type="InterPro" id="IPR009009">
    <property type="entry name" value="RlpA-like_DPBB"/>
</dbReference>
<dbReference type="NCBIfam" id="TIGR00413">
    <property type="entry name" value="rlpA"/>
    <property type="match status" value="1"/>
</dbReference>
<feature type="chain" id="PRO_5043315664" description="Probable endolytic peptidoglycan transglycosylase RlpA" evidence="6">
    <location>
        <begin position="27"/>
        <end position="407"/>
    </location>
</feature>
<evidence type="ECO:0000256" key="3">
    <source>
        <dbReference type="HAMAP-Rule" id="MF_02071"/>
    </source>
</evidence>
<evidence type="ECO:0000256" key="4">
    <source>
        <dbReference type="RuleBase" id="RU003495"/>
    </source>
</evidence>
<feature type="region of interest" description="Disordered" evidence="5">
    <location>
        <begin position="25"/>
        <end position="86"/>
    </location>
</feature>
<feature type="compositionally biased region" description="Polar residues" evidence="5">
    <location>
        <begin position="46"/>
        <end position="59"/>
    </location>
</feature>
<comment type="function">
    <text evidence="3">Lytic transglycosylase with a strong preference for naked glycan strands that lack stem peptides.</text>
</comment>
<keyword evidence="9" id="KW-1185">Reference proteome</keyword>
<dbReference type="GO" id="GO:0008932">
    <property type="term" value="F:lytic endotransglycosylase activity"/>
    <property type="evidence" value="ECO:0007669"/>
    <property type="project" value="UniProtKB-UniRule"/>
</dbReference>
<dbReference type="InterPro" id="IPR034718">
    <property type="entry name" value="RlpA"/>
</dbReference>
<feature type="compositionally biased region" description="Low complexity" evidence="5">
    <location>
        <begin position="60"/>
        <end position="73"/>
    </location>
</feature>
<comment type="caution">
    <text evidence="8">The sequence shown here is derived from an EMBL/GenBank/DDBJ whole genome shotgun (WGS) entry which is preliminary data.</text>
</comment>
<protein>
    <recommendedName>
        <fullName evidence="3">Probable endolytic peptidoglycan transglycosylase RlpA</fullName>
        <ecNumber evidence="3">4.2.2.-</ecNumber>
    </recommendedName>
</protein>
<dbReference type="EMBL" id="BLAY01000002">
    <property type="protein sequence ID" value="GET35563.1"/>
    <property type="molecule type" value="Genomic_DNA"/>
</dbReference>
<dbReference type="PANTHER" id="PTHR34183">
    <property type="entry name" value="ENDOLYTIC PEPTIDOGLYCAN TRANSGLYCOSYLASE RLPA"/>
    <property type="match status" value="1"/>
</dbReference>
<feature type="domain" description="RlpA-like protein double-psi beta-barrel" evidence="7">
    <location>
        <begin position="304"/>
        <end position="392"/>
    </location>
</feature>
<keyword evidence="3" id="KW-1003">Cell membrane</keyword>
<dbReference type="InterPro" id="IPR036908">
    <property type="entry name" value="RlpA-like_sf"/>
</dbReference>
<dbReference type="RefSeq" id="WP_226573312.1">
    <property type="nucleotide sequence ID" value="NZ_BLAY01000002.1"/>
</dbReference>
<dbReference type="InterPro" id="IPR012997">
    <property type="entry name" value="RplA"/>
</dbReference>
<evidence type="ECO:0000256" key="6">
    <source>
        <dbReference type="SAM" id="SignalP"/>
    </source>
</evidence>
<feature type="signal peptide" evidence="6">
    <location>
        <begin position="1"/>
        <end position="26"/>
    </location>
</feature>
<dbReference type="Proteomes" id="UP001050975">
    <property type="component" value="Unassembled WGS sequence"/>
</dbReference>
<feature type="region of interest" description="Disordered" evidence="5">
    <location>
        <begin position="158"/>
        <end position="180"/>
    </location>
</feature>
<dbReference type="EC" id="4.2.2.-" evidence="3"/>
<evidence type="ECO:0000256" key="2">
    <source>
        <dbReference type="ARBA" id="ARBA00023316"/>
    </source>
</evidence>
<organism evidence="8 9">
    <name type="scientific">Microseira wollei NIES-4236</name>
    <dbReference type="NCBI Taxonomy" id="2530354"/>
    <lineage>
        <taxon>Bacteria</taxon>
        <taxon>Bacillati</taxon>
        <taxon>Cyanobacteriota</taxon>
        <taxon>Cyanophyceae</taxon>
        <taxon>Oscillatoriophycideae</taxon>
        <taxon>Aerosakkonematales</taxon>
        <taxon>Aerosakkonemataceae</taxon>
        <taxon>Microseira</taxon>
    </lineage>
</organism>
<dbReference type="GO" id="GO:0071555">
    <property type="term" value="P:cell wall organization"/>
    <property type="evidence" value="ECO:0007669"/>
    <property type="project" value="UniProtKB-KW"/>
</dbReference>
<dbReference type="CDD" id="cd22268">
    <property type="entry name" value="DPBB_RlpA-like"/>
    <property type="match status" value="1"/>
</dbReference>
<dbReference type="PROSITE" id="PS51257">
    <property type="entry name" value="PROKAR_LIPOPROTEIN"/>
    <property type="match status" value="1"/>
</dbReference>
<keyword evidence="1 3" id="KW-0456">Lyase</keyword>
<keyword evidence="3 8" id="KW-0449">Lipoprotein</keyword>
<dbReference type="AlphaFoldDB" id="A0AAV3X2R5"/>
<dbReference type="Pfam" id="PF03330">
    <property type="entry name" value="DPBB_1"/>
    <property type="match status" value="1"/>
</dbReference>
<keyword evidence="3" id="KW-0472">Membrane</keyword>
<feature type="compositionally biased region" description="Polar residues" evidence="5">
    <location>
        <begin position="159"/>
        <end position="178"/>
    </location>
</feature>
<keyword evidence="6" id="KW-0732">Signal</keyword>
<name>A0AAV3X2R5_9CYAN</name>
<comment type="similarity">
    <text evidence="3 4">Belongs to the RlpA family.</text>
</comment>
<dbReference type="Gene3D" id="2.40.40.10">
    <property type="entry name" value="RlpA-like domain"/>
    <property type="match status" value="1"/>
</dbReference>
<evidence type="ECO:0000313" key="8">
    <source>
        <dbReference type="EMBL" id="GET35563.1"/>
    </source>
</evidence>
<keyword evidence="2 3" id="KW-0961">Cell wall biogenesis/degradation</keyword>
<dbReference type="HAMAP" id="MF_02071">
    <property type="entry name" value="RlpA"/>
    <property type="match status" value="1"/>
</dbReference>
<evidence type="ECO:0000256" key="5">
    <source>
        <dbReference type="SAM" id="MobiDB-lite"/>
    </source>
</evidence>
<dbReference type="GO" id="GO:0000270">
    <property type="term" value="P:peptidoglycan metabolic process"/>
    <property type="evidence" value="ECO:0007669"/>
    <property type="project" value="UniProtKB-UniRule"/>
</dbReference>
<reference evidence="8" key="1">
    <citation type="submission" date="2019-10" db="EMBL/GenBank/DDBJ databases">
        <title>Draft genome sequece of Microseira wollei NIES-4236.</title>
        <authorList>
            <person name="Yamaguchi H."/>
            <person name="Suzuki S."/>
            <person name="Kawachi M."/>
        </authorList>
    </citation>
    <scope>NUCLEOTIDE SEQUENCE</scope>
    <source>
        <strain evidence="8">NIES-4236</strain>
    </source>
</reference>
<dbReference type="PANTHER" id="PTHR34183:SF8">
    <property type="entry name" value="ENDOLYTIC PEPTIDOGLYCAN TRANSGLYCOSYLASE RLPA-RELATED"/>
    <property type="match status" value="1"/>
</dbReference>
<dbReference type="SUPFAM" id="SSF50685">
    <property type="entry name" value="Barwin-like endoglucanases"/>
    <property type="match status" value="1"/>
</dbReference>
<keyword evidence="3" id="KW-0564">Palmitate</keyword>
<evidence type="ECO:0000256" key="1">
    <source>
        <dbReference type="ARBA" id="ARBA00023239"/>
    </source>
</evidence>
<evidence type="ECO:0000259" key="7">
    <source>
        <dbReference type="Pfam" id="PF03330"/>
    </source>
</evidence>